<feature type="region of interest" description="Disordered" evidence="6">
    <location>
        <begin position="524"/>
        <end position="553"/>
    </location>
</feature>
<dbReference type="Proteomes" id="UP000271227">
    <property type="component" value="Unassembled WGS sequence"/>
</dbReference>
<dbReference type="Gene3D" id="3.40.50.300">
    <property type="entry name" value="P-loop containing nucleotide triphosphate hydrolases"/>
    <property type="match status" value="2"/>
</dbReference>
<keyword evidence="3 8" id="KW-0067">ATP-binding</keyword>
<evidence type="ECO:0000256" key="1">
    <source>
        <dbReference type="ARBA" id="ARBA00022737"/>
    </source>
</evidence>
<dbReference type="Gene3D" id="1.10.287.380">
    <property type="entry name" value="Valyl-tRNA synthetase, C-terminal domain"/>
    <property type="match status" value="1"/>
</dbReference>
<gene>
    <name evidence="8" type="ORF">BXY39_1228</name>
</gene>
<evidence type="ECO:0000256" key="3">
    <source>
        <dbReference type="ARBA" id="ARBA00022840"/>
    </source>
</evidence>
<dbReference type="Pfam" id="PF12848">
    <property type="entry name" value="ABC_tran_Xtn"/>
    <property type="match status" value="1"/>
</dbReference>
<dbReference type="PANTHER" id="PTHR19211:SF14">
    <property type="entry name" value="ATP-BINDING CASSETTE SUB-FAMILY F MEMBER 1"/>
    <property type="match status" value="1"/>
</dbReference>
<evidence type="ECO:0000313" key="8">
    <source>
        <dbReference type="EMBL" id="RMB08593.1"/>
    </source>
</evidence>
<dbReference type="RefSeq" id="WP_121937946.1">
    <property type="nucleotide sequence ID" value="NZ_REFR01000010.1"/>
</dbReference>
<dbReference type="CDD" id="cd03221">
    <property type="entry name" value="ABCF_EF-3"/>
    <property type="match status" value="2"/>
</dbReference>
<dbReference type="PROSITE" id="PS50893">
    <property type="entry name" value="ABC_TRANSPORTER_2"/>
    <property type="match status" value="2"/>
</dbReference>
<feature type="domain" description="ABC transporter" evidence="7">
    <location>
        <begin position="2"/>
        <end position="243"/>
    </location>
</feature>
<feature type="domain" description="ABC transporter" evidence="7">
    <location>
        <begin position="310"/>
        <end position="525"/>
    </location>
</feature>
<dbReference type="OrthoDB" id="9762369at2"/>
<dbReference type="FunFam" id="3.40.50.300:FF:002053">
    <property type="entry name" value="ABC transporter ATP-binding protein"/>
    <property type="match status" value="1"/>
</dbReference>
<dbReference type="InterPro" id="IPR032781">
    <property type="entry name" value="ABC_tran_Xtn"/>
</dbReference>
<dbReference type="SUPFAM" id="SSF52540">
    <property type="entry name" value="P-loop containing nucleoside triphosphate hydrolases"/>
    <property type="match status" value="2"/>
</dbReference>
<dbReference type="InterPro" id="IPR037118">
    <property type="entry name" value="Val-tRNA_synth_C_sf"/>
</dbReference>
<dbReference type="FunFam" id="3.40.50.300:FF:000011">
    <property type="entry name" value="Putative ABC transporter ATP-binding component"/>
    <property type="match status" value="1"/>
</dbReference>
<dbReference type="Pfam" id="PF00005">
    <property type="entry name" value="ABC_tran"/>
    <property type="match status" value="2"/>
</dbReference>
<protein>
    <recommendedName>
        <fullName evidence="5">Probable ATP-binding protein YheS</fullName>
    </recommendedName>
</protein>
<dbReference type="PROSITE" id="PS00211">
    <property type="entry name" value="ABC_TRANSPORTER_1"/>
    <property type="match status" value="2"/>
</dbReference>
<dbReference type="InterPro" id="IPR003593">
    <property type="entry name" value="AAA+_ATPase"/>
</dbReference>
<comment type="caution">
    <text evidence="8">The sequence shown here is derived from an EMBL/GenBank/DDBJ whole genome shotgun (WGS) entry which is preliminary data.</text>
</comment>
<dbReference type="InterPro" id="IPR027417">
    <property type="entry name" value="P-loop_NTPase"/>
</dbReference>
<keyword evidence="9" id="KW-1185">Reference proteome</keyword>
<evidence type="ECO:0000256" key="6">
    <source>
        <dbReference type="SAM" id="MobiDB-lite"/>
    </source>
</evidence>
<evidence type="ECO:0000259" key="7">
    <source>
        <dbReference type="PROSITE" id="PS50893"/>
    </source>
</evidence>
<dbReference type="SMART" id="SM00382">
    <property type="entry name" value="AAA"/>
    <property type="match status" value="2"/>
</dbReference>
<evidence type="ECO:0000256" key="2">
    <source>
        <dbReference type="ARBA" id="ARBA00022741"/>
    </source>
</evidence>
<evidence type="ECO:0000256" key="5">
    <source>
        <dbReference type="ARBA" id="ARBA00069073"/>
    </source>
</evidence>
<organism evidence="8 9">
    <name type="scientific">Eilatimonas milleporae</name>
    <dbReference type="NCBI Taxonomy" id="911205"/>
    <lineage>
        <taxon>Bacteria</taxon>
        <taxon>Pseudomonadati</taxon>
        <taxon>Pseudomonadota</taxon>
        <taxon>Alphaproteobacteria</taxon>
        <taxon>Kordiimonadales</taxon>
        <taxon>Kordiimonadaceae</taxon>
        <taxon>Eilatimonas</taxon>
    </lineage>
</organism>
<dbReference type="EMBL" id="REFR01000010">
    <property type="protein sequence ID" value="RMB08593.1"/>
    <property type="molecule type" value="Genomic_DNA"/>
</dbReference>
<sequence length="638" mass="70061">MLQITDLTFRIGNRVLFDGATAAIPSGQKVGLVGRNGAGKSTLLSLIRSEISAESGAVSVHPNARIGHVAQEAPGHDISLIDTVMAADTERTSLLAEAETATDPERIAYIHTRLADIGAQSAEARAASLLAGLGFDDAAQKRPCSSFSGGWRMRVALACVLFTAPDLLLLDEPTNYLDLEGVIWLESYLKSYPYTVLIVSHDRGLLNNAVGHILHLTNGKLYRYAGGYDAFEEQRRAALERQMALKSKQEAERRRIEAFVERFRAKESKARQAQSRMKMLARMKPIASVVEDNTIPFDFPKPEPLSSPLITLEGASAAYGDNTPVLKRLDLRVDMDDRIGLLGANGNGKSTFAKLLSGRLTPAEGKLRRPRALKIGYFAQHQLDELIPAASPYDHLEKLLPDMTEARRRARLAAFGFGEDKADRPVNSLSGGEKARLLFALATLEKPQILIMDEPTNHLDVDSREALIHAINGYDGAVLLISHDRHLLEACVDRLWLVGDGKVSPFDGDLDDYRRYLGELRRGSRKTPDGVAQSGSGETSRKAARQKAAADRQRLAPFRKAVEKAEQDVVRHENRRDTLQTKLSDPSLYAQDRTDGPATITDLQKKLARAEEDLAAAEETWLAAEDALHNAENTLKSA</sequence>
<dbReference type="InParanoid" id="A0A3M0CXI1"/>
<evidence type="ECO:0000313" key="9">
    <source>
        <dbReference type="Proteomes" id="UP000271227"/>
    </source>
</evidence>
<name>A0A3M0CXI1_9PROT</name>
<keyword evidence="1" id="KW-0677">Repeat</keyword>
<comment type="similarity">
    <text evidence="4">Belongs to the ABC transporter superfamily. ABCF family. YheS subfamily.</text>
</comment>
<feature type="compositionally biased region" description="Basic and acidic residues" evidence="6">
    <location>
        <begin position="566"/>
        <end position="579"/>
    </location>
</feature>
<accession>A0A3M0CXI1</accession>
<dbReference type="GO" id="GO:0016887">
    <property type="term" value="F:ATP hydrolysis activity"/>
    <property type="evidence" value="ECO:0007669"/>
    <property type="project" value="InterPro"/>
</dbReference>
<reference evidence="8 9" key="1">
    <citation type="submission" date="2018-10" db="EMBL/GenBank/DDBJ databases">
        <title>Genomic Encyclopedia of Archaeal and Bacterial Type Strains, Phase II (KMG-II): from individual species to whole genera.</title>
        <authorList>
            <person name="Goeker M."/>
        </authorList>
    </citation>
    <scope>NUCLEOTIDE SEQUENCE [LARGE SCALE GENOMIC DNA]</scope>
    <source>
        <strain evidence="8 9">DSM 25217</strain>
    </source>
</reference>
<dbReference type="InterPro" id="IPR050611">
    <property type="entry name" value="ABCF"/>
</dbReference>
<keyword evidence="2" id="KW-0547">Nucleotide-binding</keyword>
<feature type="region of interest" description="Disordered" evidence="6">
    <location>
        <begin position="566"/>
        <end position="597"/>
    </location>
</feature>
<dbReference type="InterPro" id="IPR003439">
    <property type="entry name" value="ABC_transporter-like_ATP-bd"/>
</dbReference>
<proteinExistence type="inferred from homology"/>
<evidence type="ECO:0000256" key="4">
    <source>
        <dbReference type="ARBA" id="ARBA00061571"/>
    </source>
</evidence>
<dbReference type="PANTHER" id="PTHR19211">
    <property type="entry name" value="ATP-BINDING TRANSPORT PROTEIN-RELATED"/>
    <property type="match status" value="1"/>
</dbReference>
<dbReference type="GO" id="GO:0005524">
    <property type="term" value="F:ATP binding"/>
    <property type="evidence" value="ECO:0007669"/>
    <property type="project" value="UniProtKB-KW"/>
</dbReference>
<dbReference type="AlphaFoldDB" id="A0A3M0CXI1"/>
<dbReference type="FunCoup" id="A0A3M0CXI1">
    <property type="interactions" value="454"/>
</dbReference>
<dbReference type="InterPro" id="IPR017871">
    <property type="entry name" value="ABC_transporter-like_CS"/>
</dbReference>